<dbReference type="PRINTS" id="PR00598">
    <property type="entry name" value="HTHMARR"/>
</dbReference>
<protein>
    <submittedName>
        <fullName evidence="2">DNA-binding MarR family transcriptional regulator</fullName>
    </submittedName>
</protein>
<dbReference type="AlphaFoldDB" id="A0A2M9CV95"/>
<dbReference type="InterPro" id="IPR000835">
    <property type="entry name" value="HTH_MarR-typ"/>
</dbReference>
<dbReference type="SUPFAM" id="SSF46785">
    <property type="entry name" value="Winged helix' DNA-binding domain"/>
    <property type="match status" value="1"/>
</dbReference>
<dbReference type="PANTHER" id="PTHR33164:SF43">
    <property type="entry name" value="HTH-TYPE TRANSCRIPTIONAL REPRESSOR YETL"/>
    <property type="match status" value="1"/>
</dbReference>
<dbReference type="Pfam" id="PF01047">
    <property type="entry name" value="MarR"/>
    <property type="match status" value="1"/>
</dbReference>
<comment type="caution">
    <text evidence="2">The sequence shown here is derived from an EMBL/GenBank/DDBJ whole genome shotgun (WGS) entry which is preliminary data.</text>
</comment>
<keyword evidence="3" id="KW-1185">Reference proteome</keyword>
<dbReference type="PANTHER" id="PTHR33164">
    <property type="entry name" value="TRANSCRIPTIONAL REGULATOR, MARR FAMILY"/>
    <property type="match status" value="1"/>
</dbReference>
<feature type="domain" description="HTH marR-type" evidence="1">
    <location>
        <begin position="1"/>
        <end position="151"/>
    </location>
</feature>
<dbReference type="SMART" id="SM00347">
    <property type="entry name" value="HTH_MARR"/>
    <property type="match status" value="1"/>
</dbReference>
<dbReference type="Gene3D" id="1.10.10.10">
    <property type="entry name" value="Winged helix-like DNA-binding domain superfamily/Winged helix DNA-binding domain"/>
    <property type="match status" value="1"/>
</dbReference>
<gene>
    <name evidence="2" type="ORF">BXY57_1435</name>
</gene>
<evidence type="ECO:0000313" key="2">
    <source>
        <dbReference type="EMBL" id="PJJ75844.1"/>
    </source>
</evidence>
<evidence type="ECO:0000313" key="3">
    <source>
        <dbReference type="Proteomes" id="UP000230000"/>
    </source>
</evidence>
<dbReference type="Proteomes" id="UP000230000">
    <property type="component" value="Unassembled WGS sequence"/>
</dbReference>
<dbReference type="GO" id="GO:0003677">
    <property type="term" value="F:DNA binding"/>
    <property type="evidence" value="ECO:0007669"/>
    <property type="project" value="UniProtKB-KW"/>
</dbReference>
<dbReference type="InterPro" id="IPR039422">
    <property type="entry name" value="MarR/SlyA-like"/>
</dbReference>
<evidence type="ECO:0000259" key="1">
    <source>
        <dbReference type="PROSITE" id="PS50995"/>
    </source>
</evidence>
<name>A0A2M9CV95_9BACT</name>
<dbReference type="OrthoDB" id="763883at2"/>
<dbReference type="GO" id="GO:0006950">
    <property type="term" value="P:response to stress"/>
    <property type="evidence" value="ECO:0007669"/>
    <property type="project" value="TreeGrafter"/>
</dbReference>
<accession>A0A2M9CV95</accession>
<dbReference type="PROSITE" id="PS50995">
    <property type="entry name" value="HTH_MARR_2"/>
    <property type="match status" value="1"/>
</dbReference>
<dbReference type="RefSeq" id="WP_100314397.1">
    <property type="nucleotide sequence ID" value="NZ_PGFG01000001.1"/>
</dbReference>
<organism evidence="2 3">
    <name type="scientific">Thermoflavifilum aggregans</name>
    <dbReference type="NCBI Taxonomy" id="454188"/>
    <lineage>
        <taxon>Bacteria</taxon>
        <taxon>Pseudomonadati</taxon>
        <taxon>Bacteroidota</taxon>
        <taxon>Chitinophagia</taxon>
        <taxon>Chitinophagales</taxon>
        <taxon>Chitinophagaceae</taxon>
        <taxon>Thermoflavifilum</taxon>
    </lineage>
</organism>
<dbReference type="GO" id="GO:0003700">
    <property type="term" value="F:DNA-binding transcription factor activity"/>
    <property type="evidence" value="ECO:0007669"/>
    <property type="project" value="InterPro"/>
</dbReference>
<proteinExistence type="predicted"/>
<dbReference type="InterPro" id="IPR036390">
    <property type="entry name" value="WH_DNA-bd_sf"/>
</dbReference>
<reference evidence="2 3" key="1">
    <citation type="submission" date="2017-11" db="EMBL/GenBank/DDBJ databases">
        <title>Genomic Encyclopedia of Archaeal and Bacterial Type Strains, Phase II (KMG-II): From Individual Species to Whole Genera.</title>
        <authorList>
            <person name="Goeker M."/>
        </authorList>
    </citation>
    <scope>NUCLEOTIDE SEQUENCE [LARGE SCALE GENOMIC DNA]</scope>
    <source>
        <strain evidence="2 3">DSM 27268</strain>
    </source>
</reference>
<keyword evidence="2" id="KW-0238">DNA-binding</keyword>
<dbReference type="EMBL" id="PGFG01000001">
    <property type="protein sequence ID" value="PJJ75844.1"/>
    <property type="molecule type" value="Genomic_DNA"/>
</dbReference>
<sequence length="151" mass="17701">MTRIEEAIKQSKFQDVYQKALVNLIYTANCLRDEQVRRLKSFDLLPQHFNVMRILRGRHPNPVCPGEIKEVMLDKANDLTRLLDKLERKGLIQRNLCPTNRRKMDVTLTQAGIELLEKLNHIMEETHKTLKERLSEREAASLSHLLDKMRG</sequence>
<dbReference type="InterPro" id="IPR036388">
    <property type="entry name" value="WH-like_DNA-bd_sf"/>
</dbReference>